<evidence type="ECO:0000313" key="1">
    <source>
        <dbReference type="EMBL" id="ETN80465.1"/>
    </source>
</evidence>
<dbReference type="Proteomes" id="UP000053676">
    <property type="component" value="Unassembled WGS sequence"/>
</dbReference>
<proteinExistence type="predicted"/>
<organism evidence="1 2">
    <name type="scientific">Necator americanus</name>
    <name type="common">Human hookworm</name>
    <dbReference type="NCBI Taxonomy" id="51031"/>
    <lineage>
        <taxon>Eukaryota</taxon>
        <taxon>Metazoa</taxon>
        <taxon>Ecdysozoa</taxon>
        <taxon>Nematoda</taxon>
        <taxon>Chromadorea</taxon>
        <taxon>Rhabditida</taxon>
        <taxon>Rhabditina</taxon>
        <taxon>Rhabditomorpha</taxon>
        <taxon>Strongyloidea</taxon>
        <taxon>Ancylostomatidae</taxon>
        <taxon>Bunostominae</taxon>
        <taxon>Necator</taxon>
    </lineage>
</organism>
<accession>W2TEI7</accession>
<dbReference type="EMBL" id="KI659083">
    <property type="protein sequence ID" value="ETN80465.1"/>
    <property type="molecule type" value="Genomic_DNA"/>
</dbReference>
<protein>
    <submittedName>
        <fullName evidence="1">Uncharacterized protein</fullName>
    </submittedName>
</protein>
<dbReference type="STRING" id="51031.W2TEI7"/>
<keyword evidence="2" id="KW-1185">Reference proteome</keyword>
<dbReference type="KEGG" id="nai:NECAME_09137"/>
<reference evidence="2" key="1">
    <citation type="journal article" date="2014" name="Nat. Genet.">
        <title>Genome of the human hookworm Necator americanus.</title>
        <authorList>
            <person name="Tang Y.T."/>
            <person name="Gao X."/>
            <person name="Rosa B.A."/>
            <person name="Abubucker S."/>
            <person name="Hallsworth-Pepin K."/>
            <person name="Martin J."/>
            <person name="Tyagi R."/>
            <person name="Heizer E."/>
            <person name="Zhang X."/>
            <person name="Bhonagiri-Palsikar V."/>
            <person name="Minx P."/>
            <person name="Warren W.C."/>
            <person name="Wang Q."/>
            <person name="Zhan B."/>
            <person name="Hotez P.J."/>
            <person name="Sternberg P.W."/>
            <person name="Dougall A."/>
            <person name="Gaze S.T."/>
            <person name="Mulvenna J."/>
            <person name="Sotillo J."/>
            <person name="Ranganathan S."/>
            <person name="Rabelo E.M."/>
            <person name="Wilson R.K."/>
            <person name="Felgner P.L."/>
            <person name="Bethony J."/>
            <person name="Hawdon J.M."/>
            <person name="Gasser R.B."/>
            <person name="Loukas A."/>
            <person name="Mitreva M."/>
        </authorList>
    </citation>
    <scope>NUCLEOTIDE SEQUENCE [LARGE SCALE GENOMIC DNA]</scope>
</reference>
<evidence type="ECO:0000313" key="2">
    <source>
        <dbReference type="Proteomes" id="UP000053676"/>
    </source>
</evidence>
<gene>
    <name evidence="1" type="ORF">NECAME_09137</name>
</gene>
<dbReference type="AlphaFoldDB" id="W2TEI7"/>
<name>W2TEI7_NECAM</name>
<dbReference type="OrthoDB" id="1738954at2759"/>
<sequence>MKTGFVYFVISFMSKIAFVLVGATIAAHAARVSLDRNNNAVRLDRQPRLIHNTSKHLNEGFFGSYAILSKVRAPPFHEQPQNLKL</sequence>